<dbReference type="OrthoDB" id="9769600at2"/>
<evidence type="ECO:0000313" key="3">
    <source>
        <dbReference type="EMBL" id="QDU22936.1"/>
    </source>
</evidence>
<organism evidence="3 4">
    <name type="scientific">Urbifossiella limnaea</name>
    <dbReference type="NCBI Taxonomy" id="2528023"/>
    <lineage>
        <taxon>Bacteria</taxon>
        <taxon>Pseudomonadati</taxon>
        <taxon>Planctomycetota</taxon>
        <taxon>Planctomycetia</taxon>
        <taxon>Gemmatales</taxon>
        <taxon>Gemmataceae</taxon>
        <taxon>Urbifossiella</taxon>
    </lineage>
</organism>
<dbReference type="Pfam" id="PF13450">
    <property type="entry name" value="NAD_binding_8"/>
    <property type="match status" value="1"/>
</dbReference>
<dbReference type="Proteomes" id="UP000319576">
    <property type="component" value="Chromosome"/>
</dbReference>
<protein>
    <submittedName>
        <fullName evidence="3">UDP-galactopyranose mutase</fullName>
        <ecNumber evidence="3">5.4.99.9</ecNumber>
    </submittedName>
</protein>
<gene>
    <name evidence="3" type="primary">rfbD</name>
    <name evidence="3" type="ORF">ETAA1_49250</name>
</gene>
<dbReference type="EC" id="5.4.99.9" evidence="3"/>
<dbReference type="InterPro" id="IPR015899">
    <property type="entry name" value="UDP-GalPyranose_mutase_C"/>
</dbReference>
<dbReference type="PANTHER" id="PTHR21197:SF0">
    <property type="entry name" value="UDP-GALACTOPYRANOSE MUTASE"/>
    <property type="match status" value="1"/>
</dbReference>
<dbReference type="GO" id="GO:0050660">
    <property type="term" value="F:flavin adenine dinucleotide binding"/>
    <property type="evidence" value="ECO:0007669"/>
    <property type="project" value="TreeGrafter"/>
</dbReference>
<dbReference type="SUPFAM" id="SSF54373">
    <property type="entry name" value="FAD-linked reductases, C-terminal domain"/>
    <property type="match status" value="1"/>
</dbReference>
<name>A0A517XZK2_9BACT</name>
<dbReference type="Gene3D" id="3.40.50.720">
    <property type="entry name" value="NAD(P)-binding Rossmann-like Domain"/>
    <property type="match status" value="3"/>
</dbReference>
<dbReference type="GO" id="GO:0008767">
    <property type="term" value="F:UDP-galactopyranose mutase activity"/>
    <property type="evidence" value="ECO:0007669"/>
    <property type="project" value="UniProtKB-EC"/>
</dbReference>
<evidence type="ECO:0000259" key="2">
    <source>
        <dbReference type="Pfam" id="PF03275"/>
    </source>
</evidence>
<feature type="region of interest" description="Disordered" evidence="1">
    <location>
        <begin position="370"/>
        <end position="397"/>
    </location>
</feature>
<reference evidence="3 4" key="1">
    <citation type="submission" date="2019-02" db="EMBL/GenBank/DDBJ databases">
        <title>Deep-cultivation of Planctomycetes and their phenomic and genomic characterization uncovers novel biology.</title>
        <authorList>
            <person name="Wiegand S."/>
            <person name="Jogler M."/>
            <person name="Boedeker C."/>
            <person name="Pinto D."/>
            <person name="Vollmers J."/>
            <person name="Rivas-Marin E."/>
            <person name="Kohn T."/>
            <person name="Peeters S.H."/>
            <person name="Heuer A."/>
            <person name="Rast P."/>
            <person name="Oberbeckmann S."/>
            <person name="Bunk B."/>
            <person name="Jeske O."/>
            <person name="Meyerdierks A."/>
            <person name="Storesund J.E."/>
            <person name="Kallscheuer N."/>
            <person name="Luecker S."/>
            <person name="Lage O.M."/>
            <person name="Pohl T."/>
            <person name="Merkel B.J."/>
            <person name="Hornburger P."/>
            <person name="Mueller R.-W."/>
            <person name="Bruemmer F."/>
            <person name="Labrenz M."/>
            <person name="Spormann A.M."/>
            <person name="Op den Camp H."/>
            <person name="Overmann J."/>
            <person name="Amann R."/>
            <person name="Jetten M.S.M."/>
            <person name="Mascher T."/>
            <person name="Medema M.H."/>
            <person name="Devos D.P."/>
            <person name="Kaster A.-K."/>
            <person name="Ovreas L."/>
            <person name="Rohde M."/>
            <person name="Galperin M.Y."/>
            <person name="Jogler C."/>
        </authorList>
    </citation>
    <scope>NUCLEOTIDE SEQUENCE [LARGE SCALE GENOMIC DNA]</scope>
    <source>
        <strain evidence="3 4">ETA_A1</strain>
    </source>
</reference>
<dbReference type="RefSeq" id="WP_145243044.1">
    <property type="nucleotide sequence ID" value="NZ_CP036273.1"/>
</dbReference>
<feature type="domain" description="UDP-galactopyranose mutase C-terminal" evidence="2">
    <location>
        <begin position="150"/>
        <end position="350"/>
    </location>
</feature>
<keyword evidence="3" id="KW-0413">Isomerase</keyword>
<dbReference type="KEGG" id="uli:ETAA1_49250"/>
<keyword evidence="4" id="KW-1185">Reference proteome</keyword>
<evidence type="ECO:0000313" key="4">
    <source>
        <dbReference type="Proteomes" id="UP000319576"/>
    </source>
</evidence>
<dbReference type="PANTHER" id="PTHR21197">
    <property type="entry name" value="UDP-GALACTOPYRANOSE MUTASE"/>
    <property type="match status" value="1"/>
</dbReference>
<accession>A0A517XZK2</accession>
<proteinExistence type="predicted"/>
<dbReference type="GO" id="GO:0005829">
    <property type="term" value="C:cytosol"/>
    <property type="evidence" value="ECO:0007669"/>
    <property type="project" value="TreeGrafter"/>
</dbReference>
<evidence type="ECO:0000256" key="1">
    <source>
        <dbReference type="SAM" id="MobiDB-lite"/>
    </source>
</evidence>
<dbReference type="Pfam" id="PF03275">
    <property type="entry name" value="GLF"/>
    <property type="match status" value="1"/>
</dbReference>
<dbReference type="AlphaFoldDB" id="A0A517XZK2"/>
<dbReference type="EMBL" id="CP036273">
    <property type="protein sequence ID" value="QDU22936.1"/>
    <property type="molecule type" value="Genomic_DNA"/>
</dbReference>
<dbReference type="SUPFAM" id="SSF51971">
    <property type="entry name" value="Nucleotide-binding domain"/>
    <property type="match status" value="1"/>
</dbReference>
<sequence>MLDDVDLLVCGAGPAGSVVAERAAAVLGWKVLVVDQRSHVAGNCHDSTHPSGVLVHNYGPHYFRTNDESLLRYLSRFTDWHEANYEVRSLVRGQLLPFPINLTTLEAFFGKSLTPEAAAELLAWKRHDIPAPTNSEEQVLSRVGPELYDAFYRGYTLKQWGVSAAALDPGVCGRIPVRLSRDARYVDHKFQVMPTRGFTALFRSMLNHRRIRVLLGCKYDEVRDLIRPRRATVFTGPIDEYFGHRLGRLPYRSLRFEFVAKPVEFAQPCVQVNYPNDFAYTRSVEIKHVTGQRHAHTVVSYETPSATGDPFYPIPRAENRALYAEYAALAERERARHGVYFCGRLAQYRYFNTDEVIGEALRCFERLRAERGAGPPGPARENSPGARPMGRRAASSS</sequence>